<reference evidence="6 7" key="1">
    <citation type="submission" date="2014-01" db="EMBL/GenBank/DDBJ databases">
        <title>Roseivivax isoporae LMG 25204 Genome Sequencing.</title>
        <authorList>
            <person name="Lai Q."/>
            <person name="Li G."/>
            <person name="Shao Z."/>
        </authorList>
    </citation>
    <scope>NUCLEOTIDE SEQUENCE [LARGE SCALE GENOMIC DNA]</scope>
    <source>
        <strain evidence="6 7">LMG 25204</strain>
    </source>
</reference>
<dbReference type="InterPro" id="IPR011929">
    <property type="entry name" value="Phage_pept_NlpC/P60"/>
</dbReference>
<dbReference type="STRING" id="1449351.RISW2_09065"/>
<dbReference type="InterPro" id="IPR000064">
    <property type="entry name" value="NLP_P60_dom"/>
</dbReference>
<dbReference type="EMBL" id="JAME01000021">
    <property type="protein sequence ID" value="ETX28252.1"/>
    <property type="molecule type" value="Genomic_DNA"/>
</dbReference>
<evidence type="ECO:0000256" key="4">
    <source>
        <dbReference type="ARBA" id="ARBA00022807"/>
    </source>
</evidence>
<dbReference type="eggNOG" id="COG0791">
    <property type="taxonomic scope" value="Bacteria"/>
</dbReference>
<evidence type="ECO:0000256" key="3">
    <source>
        <dbReference type="ARBA" id="ARBA00022801"/>
    </source>
</evidence>
<comment type="similarity">
    <text evidence="1">Belongs to the peptidase C40 family.</text>
</comment>
<evidence type="ECO:0000313" key="6">
    <source>
        <dbReference type="EMBL" id="ETX28252.1"/>
    </source>
</evidence>
<dbReference type="SUPFAM" id="SSF54001">
    <property type="entry name" value="Cysteine proteinases"/>
    <property type="match status" value="1"/>
</dbReference>
<dbReference type="AlphaFoldDB" id="X7F5P5"/>
<dbReference type="GO" id="GO:0008234">
    <property type="term" value="F:cysteine-type peptidase activity"/>
    <property type="evidence" value="ECO:0007669"/>
    <property type="project" value="UniProtKB-KW"/>
</dbReference>
<evidence type="ECO:0000313" key="7">
    <source>
        <dbReference type="Proteomes" id="UP000023430"/>
    </source>
</evidence>
<sequence length="141" mass="15553">MVAAARGWIGTPYLHQGSLRGTGCDCLGLVRGVWREIVGPEPERPPAYSRDWSEPQGEERLWAAAVRHLVPRTGANLCPGDVLLFRMREGGVAKHLGIAGATDRGPSFIHAYSGHGVTESALTRPWRRRVVARFAFPDRRD</sequence>
<accession>X7F5P5</accession>
<organism evidence="6 7">
    <name type="scientific">Roseivivax isoporae LMG 25204</name>
    <dbReference type="NCBI Taxonomy" id="1449351"/>
    <lineage>
        <taxon>Bacteria</taxon>
        <taxon>Pseudomonadati</taxon>
        <taxon>Pseudomonadota</taxon>
        <taxon>Alphaproteobacteria</taxon>
        <taxon>Rhodobacterales</taxon>
        <taxon>Roseobacteraceae</taxon>
        <taxon>Roseivivax</taxon>
    </lineage>
</organism>
<dbReference type="GO" id="GO:0006508">
    <property type="term" value="P:proteolysis"/>
    <property type="evidence" value="ECO:0007669"/>
    <property type="project" value="UniProtKB-KW"/>
</dbReference>
<evidence type="ECO:0000256" key="1">
    <source>
        <dbReference type="ARBA" id="ARBA00007074"/>
    </source>
</evidence>
<dbReference type="PROSITE" id="PS51935">
    <property type="entry name" value="NLPC_P60"/>
    <property type="match status" value="1"/>
</dbReference>
<proteinExistence type="inferred from homology"/>
<keyword evidence="3" id="KW-0378">Hydrolase</keyword>
<keyword evidence="7" id="KW-1185">Reference proteome</keyword>
<feature type="domain" description="NlpC/P60" evidence="5">
    <location>
        <begin position="1"/>
        <end position="137"/>
    </location>
</feature>
<protein>
    <submittedName>
        <fullName evidence="6">Peptidase</fullName>
    </submittedName>
</protein>
<keyword evidence="2" id="KW-0645">Protease</keyword>
<evidence type="ECO:0000256" key="2">
    <source>
        <dbReference type="ARBA" id="ARBA00022670"/>
    </source>
</evidence>
<name>X7F5P5_9RHOB</name>
<dbReference type="PATRIC" id="fig|1449351.3.peg.2866"/>
<dbReference type="InterPro" id="IPR038765">
    <property type="entry name" value="Papain-like_cys_pep_sf"/>
</dbReference>
<dbReference type="Gene3D" id="3.90.1720.10">
    <property type="entry name" value="endopeptidase domain like (from Nostoc punctiforme)"/>
    <property type="match status" value="1"/>
</dbReference>
<evidence type="ECO:0000259" key="5">
    <source>
        <dbReference type="PROSITE" id="PS51935"/>
    </source>
</evidence>
<dbReference type="Pfam" id="PF00877">
    <property type="entry name" value="NLPC_P60"/>
    <property type="match status" value="1"/>
</dbReference>
<comment type="caution">
    <text evidence="6">The sequence shown here is derived from an EMBL/GenBank/DDBJ whole genome shotgun (WGS) entry which is preliminary data.</text>
</comment>
<dbReference type="Proteomes" id="UP000023430">
    <property type="component" value="Unassembled WGS sequence"/>
</dbReference>
<gene>
    <name evidence="6" type="ORF">RISW2_09065</name>
</gene>
<dbReference type="NCBIfam" id="TIGR02219">
    <property type="entry name" value="phage_NlpC_fam"/>
    <property type="match status" value="1"/>
</dbReference>
<keyword evidence="4" id="KW-0788">Thiol protease</keyword>